<dbReference type="EMBL" id="VHSG01000015">
    <property type="protein sequence ID" value="TQV75993.1"/>
    <property type="molecule type" value="Genomic_DNA"/>
</dbReference>
<dbReference type="InterPro" id="IPR026443">
    <property type="entry name" value="Rhombo_lipo"/>
</dbReference>
<keyword evidence="2" id="KW-0449">Lipoprotein</keyword>
<evidence type="ECO:0000256" key="1">
    <source>
        <dbReference type="SAM" id="Phobius"/>
    </source>
</evidence>
<dbReference type="OrthoDB" id="191116at2"/>
<feature type="transmembrane region" description="Helical" evidence="1">
    <location>
        <begin position="6"/>
        <end position="25"/>
    </location>
</feature>
<dbReference type="Proteomes" id="UP000319732">
    <property type="component" value="Unassembled WGS sequence"/>
</dbReference>
<evidence type="ECO:0000313" key="2">
    <source>
        <dbReference type="EMBL" id="TQV75993.1"/>
    </source>
</evidence>
<protein>
    <submittedName>
        <fullName evidence="2">Rhombotarget lipoprotein</fullName>
    </submittedName>
</protein>
<keyword evidence="3" id="KW-1185">Reference proteome</keyword>
<gene>
    <name evidence="2" type="primary">rhlP</name>
    <name evidence="2" type="ORF">FKG94_15395</name>
</gene>
<dbReference type="AlphaFoldDB" id="A0A545TFJ3"/>
<dbReference type="NCBIfam" id="TIGR04179">
    <property type="entry name" value="rhombo_lipo"/>
    <property type="match status" value="1"/>
</dbReference>
<accession>A0A545TFJ3</accession>
<keyword evidence="1" id="KW-0472">Membrane</keyword>
<reference evidence="2 3" key="1">
    <citation type="submission" date="2019-06" db="EMBL/GenBank/DDBJ databases">
        <title>Whole genome sequence for Cellvibrionaceae sp. R142.</title>
        <authorList>
            <person name="Wang G."/>
        </authorList>
    </citation>
    <scope>NUCLEOTIDE SEQUENCE [LARGE SCALE GENOMIC DNA]</scope>
    <source>
        <strain evidence="2 3">R142</strain>
    </source>
</reference>
<proteinExistence type="predicted"/>
<dbReference type="RefSeq" id="WP_142905202.1">
    <property type="nucleotide sequence ID" value="NZ_ML660095.1"/>
</dbReference>
<dbReference type="PROSITE" id="PS51257">
    <property type="entry name" value="PROKAR_LIPOPROTEIN"/>
    <property type="match status" value="1"/>
</dbReference>
<name>A0A545TFJ3_9GAMM</name>
<organism evidence="2 3">
    <name type="scientific">Exilibacterium tricleocarpae</name>
    <dbReference type="NCBI Taxonomy" id="2591008"/>
    <lineage>
        <taxon>Bacteria</taxon>
        <taxon>Pseudomonadati</taxon>
        <taxon>Pseudomonadota</taxon>
        <taxon>Gammaproteobacteria</taxon>
        <taxon>Cellvibrionales</taxon>
        <taxon>Cellvibrionaceae</taxon>
        <taxon>Exilibacterium</taxon>
    </lineage>
</organism>
<keyword evidence="1" id="KW-1133">Transmembrane helix</keyword>
<keyword evidence="1" id="KW-0812">Transmembrane</keyword>
<comment type="caution">
    <text evidence="2">The sequence shown here is derived from an EMBL/GenBank/DDBJ whole genome shotgun (WGS) entry which is preliminary data.</text>
</comment>
<sequence>MTRNVAGYFLLFFLVVAIFVSGCAFNRTQHRSSSVVEFLYPNTSMREVRPGIPRLQLPLKVGIAFVPGRVQSHRVLTESHKTVLMKQVSERFRRYDFVGSIELIPSAYLRPRGSFANLDQIQRMYDVDVVALLAYDQTQFTDEGLASIAYWTIVGAYVIPGEKNDTHTMIDATVYDIASRKLLFRAPGVHHIDSLATPVNLSEQLRNDSLKGFQKASENLTENLEFELASFRQKVKQAPADYQVVRRSGYAGGATNPYGLLLLAGLGVWLHRSRRSGAGG</sequence>
<evidence type="ECO:0000313" key="3">
    <source>
        <dbReference type="Proteomes" id="UP000319732"/>
    </source>
</evidence>